<dbReference type="PANTHER" id="PTHR21152:SF40">
    <property type="entry name" value="ALANINE--GLYOXYLATE AMINOTRANSFERASE"/>
    <property type="match status" value="1"/>
</dbReference>
<dbReference type="FunFam" id="3.40.640.10:FF:000027">
    <property type="entry name" value="Serine--pyruvate aminotransferase, mitochondrial"/>
    <property type="match status" value="1"/>
</dbReference>
<keyword evidence="3" id="KW-0032">Aminotransferase</keyword>
<dbReference type="PANTHER" id="PTHR21152">
    <property type="entry name" value="AMINOTRANSFERASE CLASS V"/>
    <property type="match status" value="1"/>
</dbReference>
<proteinExistence type="inferred from homology"/>
<comment type="cofactor">
    <cofactor evidence="1 7">
        <name>pyridoxal 5'-phosphate</name>
        <dbReference type="ChEBI" id="CHEBI:597326"/>
    </cofactor>
</comment>
<keyword evidence="4 9" id="KW-0808">Transferase</keyword>
<dbReference type="Pfam" id="PF00266">
    <property type="entry name" value="Aminotran_5"/>
    <property type="match status" value="1"/>
</dbReference>
<gene>
    <name evidence="9" type="primary">pucG</name>
    <name evidence="9" type="ORF">COMA2_240008</name>
</gene>
<dbReference type="Gene3D" id="3.40.640.10">
    <property type="entry name" value="Type I PLP-dependent aspartate aminotransferase-like (Major domain)"/>
    <property type="match status" value="1"/>
</dbReference>
<keyword evidence="10" id="KW-1185">Reference proteome</keyword>
<evidence type="ECO:0000256" key="3">
    <source>
        <dbReference type="ARBA" id="ARBA00022576"/>
    </source>
</evidence>
<accession>A0A0S4LIW0</accession>
<dbReference type="AlphaFoldDB" id="A0A0S4LIW0"/>
<dbReference type="InterPro" id="IPR024169">
    <property type="entry name" value="SP_NH2Trfase/AEP_transaminase"/>
</dbReference>
<evidence type="ECO:0000256" key="6">
    <source>
        <dbReference type="PIRSR" id="PIRSR000524-1"/>
    </source>
</evidence>
<name>A0A0S4LIW0_9BACT</name>
<protein>
    <submittedName>
        <fullName evidence="9">Purine catabolism protein PucG</fullName>
        <ecNumber evidence="9">2.-.-.-</ecNumber>
    </submittedName>
</protein>
<dbReference type="PIRSF" id="PIRSF000524">
    <property type="entry name" value="SPT"/>
    <property type="match status" value="1"/>
</dbReference>
<dbReference type="Proteomes" id="UP000198736">
    <property type="component" value="Unassembled WGS sequence"/>
</dbReference>
<dbReference type="RefSeq" id="WP_090898113.1">
    <property type="nucleotide sequence ID" value="NZ_CZPZ01000017.1"/>
</dbReference>
<comment type="similarity">
    <text evidence="2">Belongs to the class-V pyridoxal-phosphate-dependent aminotransferase family.</text>
</comment>
<dbReference type="InterPro" id="IPR015422">
    <property type="entry name" value="PyrdxlP-dep_Trfase_small"/>
</dbReference>
<organism evidence="9 10">
    <name type="scientific">Candidatus Nitrospira nitrificans</name>
    <dbReference type="NCBI Taxonomy" id="1742973"/>
    <lineage>
        <taxon>Bacteria</taxon>
        <taxon>Pseudomonadati</taxon>
        <taxon>Nitrospirota</taxon>
        <taxon>Nitrospiria</taxon>
        <taxon>Nitrospirales</taxon>
        <taxon>Nitrospiraceae</taxon>
        <taxon>Nitrospira</taxon>
    </lineage>
</organism>
<keyword evidence="5 7" id="KW-0663">Pyridoxal phosphate</keyword>
<dbReference type="STRING" id="1742973.COMA2_240008"/>
<dbReference type="SUPFAM" id="SSF53383">
    <property type="entry name" value="PLP-dependent transferases"/>
    <property type="match status" value="1"/>
</dbReference>
<evidence type="ECO:0000313" key="10">
    <source>
        <dbReference type="Proteomes" id="UP000198736"/>
    </source>
</evidence>
<feature type="domain" description="Aminotransferase class V" evidence="8">
    <location>
        <begin position="34"/>
        <end position="334"/>
    </location>
</feature>
<dbReference type="GO" id="GO:0004760">
    <property type="term" value="F:L-serine-pyruvate transaminase activity"/>
    <property type="evidence" value="ECO:0007669"/>
    <property type="project" value="TreeGrafter"/>
</dbReference>
<dbReference type="GO" id="GO:0008453">
    <property type="term" value="F:alanine-glyoxylate transaminase activity"/>
    <property type="evidence" value="ECO:0007669"/>
    <property type="project" value="TreeGrafter"/>
</dbReference>
<evidence type="ECO:0000259" key="8">
    <source>
        <dbReference type="Pfam" id="PF00266"/>
    </source>
</evidence>
<sequence>MESFHAPRRLLLGPGPSIVHPRVLQALAAPLVGHLDPTFLRVMTDIQSLLRHVFSTTNQFTIAVSGTGSAGMEAAVVNVIEPGDSVIVGINGVFGTRLATVVERCGGKAVRVEVPWGQVIEPDMIAAAFRQSSPVKAVVLVQAETSTGAWQPLEPISALCRAYNALLIVDAVTSLAGIPVEVDRWGIDVCYSATQKCLSCPPGLAPLTLSQRALSVIKLRRSPCQSWYLDLSLIAEYWTEHNRAYHHTAPISMLYALREALRLVEEEGLPARFARHHLNSRALLAGLMALGLDPLPPPDRRLPTLICVTIPAHIDEAAVRSQLLERFGIEIGGGLGPLKGKVWRIGLMGESSTEANVLTLLNAMEEIGIRRGWVSTPGAALQAAAHIYSGGR</sequence>
<evidence type="ECO:0000256" key="2">
    <source>
        <dbReference type="ARBA" id="ARBA00009236"/>
    </source>
</evidence>
<evidence type="ECO:0000256" key="7">
    <source>
        <dbReference type="PIRSR" id="PIRSR000524-50"/>
    </source>
</evidence>
<dbReference type="InterPro" id="IPR015424">
    <property type="entry name" value="PyrdxlP-dep_Trfase"/>
</dbReference>
<dbReference type="EMBL" id="CZPZ01000017">
    <property type="protein sequence ID" value="CUS36512.1"/>
    <property type="molecule type" value="Genomic_DNA"/>
</dbReference>
<dbReference type="EC" id="2.-.-.-" evidence="9"/>
<feature type="modified residue" description="N6-(pyridoxal phosphate)lysine" evidence="7">
    <location>
        <position position="196"/>
    </location>
</feature>
<dbReference type="Gene3D" id="3.90.1150.10">
    <property type="entry name" value="Aspartate Aminotransferase, domain 1"/>
    <property type="match status" value="1"/>
</dbReference>
<evidence type="ECO:0000256" key="4">
    <source>
        <dbReference type="ARBA" id="ARBA00022679"/>
    </source>
</evidence>
<evidence type="ECO:0000256" key="1">
    <source>
        <dbReference type="ARBA" id="ARBA00001933"/>
    </source>
</evidence>
<dbReference type="InterPro" id="IPR000192">
    <property type="entry name" value="Aminotrans_V_dom"/>
</dbReference>
<evidence type="ECO:0000313" key="9">
    <source>
        <dbReference type="EMBL" id="CUS36512.1"/>
    </source>
</evidence>
<reference evidence="10" key="1">
    <citation type="submission" date="2015-10" db="EMBL/GenBank/DDBJ databases">
        <authorList>
            <person name="Luecker S."/>
            <person name="Luecker S."/>
        </authorList>
    </citation>
    <scope>NUCLEOTIDE SEQUENCE [LARGE SCALE GENOMIC DNA]</scope>
</reference>
<dbReference type="OrthoDB" id="9766472at2"/>
<dbReference type="GO" id="GO:0019265">
    <property type="term" value="P:glycine biosynthetic process, by transamination of glyoxylate"/>
    <property type="evidence" value="ECO:0007669"/>
    <property type="project" value="TreeGrafter"/>
</dbReference>
<evidence type="ECO:0000256" key="5">
    <source>
        <dbReference type="ARBA" id="ARBA00022898"/>
    </source>
</evidence>
<dbReference type="InterPro" id="IPR015421">
    <property type="entry name" value="PyrdxlP-dep_Trfase_major"/>
</dbReference>
<feature type="binding site" evidence="6">
    <location>
        <position position="344"/>
    </location>
    <ligand>
        <name>substrate</name>
    </ligand>
</feature>